<comment type="caution">
    <text evidence="6">The sequence shown here is derived from an EMBL/GenBank/DDBJ whole genome shotgun (WGS) entry which is preliminary data.</text>
</comment>
<proteinExistence type="predicted"/>
<feature type="transmembrane region" description="Helical" evidence="5">
    <location>
        <begin position="57"/>
        <end position="75"/>
    </location>
</feature>
<dbReference type="GO" id="GO:0030255">
    <property type="term" value="P:protein secretion by the type IV secretion system"/>
    <property type="evidence" value="ECO:0007669"/>
    <property type="project" value="InterPro"/>
</dbReference>
<keyword evidence="3 5" id="KW-1133">Transmembrane helix</keyword>
<keyword evidence="2 5" id="KW-0812">Transmembrane</keyword>
<protein>
    <submittedName>
        <fullName evidence="6">Conjugal transfer protein</fullName>
    </submittedName>
</protein>
<dbReference type="Pfam" id="PF04610">
    <property type="entry name" value="TrbL"/>
    <property type="match status" value="1"/>
</dbReference>
<evidence type="ECO:0000256" key="4">
    <source>
        <dbReference type="ARBA" id="ARBA00023136"/>
    </source>
</evidence>
<dbReference type="Proteomes" id="UP000274541">
    <property type="component" value="Unassembled WGS sequence"/>
</dbReference>
<keyword evidence="4 5" id="KW-0472">Membrane</keyword>
<dbReference type="InterPro" id="IPR007688">
    <property type="entry name" value="Conjugal_tfr_TrbL/VirB6"/>
</dbReference>
<accession>A0A3M3WYW7</accession>
<sequence>MVLQPCAWKVRLFTSTAQRIADQNNGGGMDVTKIAQTLFDFVDAALQSALVTGMAKVMLGLGALFGTMWLINFTLRNIQWLYRGMNVAFEDVAKEIAKMAFITACAFNLEWYVNTIVPFVTGLPNWMGGAMGGAMSGQEGLQTNQIDSLIATYIENLQALISAMNFNIITTSFANVWLGIQGVVFYVLGGIPFLLAAVATLFVLKVSTTAIVSVGPLFIAFLLFDQTKQYFWGWASAIGGFMLAQVLVSVVLAIEIGFINTAMIKDGSLNTSLAGNFVILLVFGTFTALVIELPSQASSIMGGGPSGGGLVSKISGFSAARGMTRGVAAGISKLRGRGGNNIK</sequence>
<evidence type="ECO:0000313" key="7">
    <source>
        <dbReference type="Proteomes" id="UP000274541"/>
    </source>
</evidence>
<evidence type="ECO:0000256" key="2">
    <source>
        <dbReference type="ARBA" id="ARBA00022692"/>
    </source>
</evidence>
<evidence type="ECO:0000256" key="3">
    <source>
        <dbReference type="ARBA" id="ARBA00022989"/>
    </source>
</evidence>
<evidence type="ECO:0000313" key="6">
    <source>
        <dbReference type="EMBL" id="RMO62940.1"/>
    </source>
</evidence>
<gene>
    <name evidence="6" type="ORF">ALQ37_02791</name>
</gene>
<reference evidence="6 7" key="1">
    <citation type="submission" date="2018-08" db="EMBL/GenBank/DDBJ databases">
        <title>Recombination of ecologically and evolutionarily significant loci maintains genetic cohesion in the Pseudomonas syringae species complex.</title>
        <authorList>
            <person name="Dillon M."/>
            <person name="Thakur S."/>
            <person name="Almeida R.N.D."/>
            <person name="Weir B.S."/>
            <person name="Guttman D.S."/>
        </authorList>
    </citation>
    <scope>NUCLEOTIDE SEQUENCE [LARGE SCALE GENOMIC DNA]</scope>
    <source>
        <strain evidence="6 7">ICMP 4388</strain>
    </source>
</reference>
<organism evidence="6 7">
    <name type="scientific">Pseudomonas syringae pv. aptata</name>
    <dbReference type="NCBI Taxonomy" id="83167"/>
    <lineage>
        <taxon>Bacteria</taxon>
        <taxon>Pseudomonadati</taxon>
        <taxon>Pseudomonadota</taxon>
        <taxon>Gammaproteobacteria</taxon>
        <taxon>Pseudomonadales</taxon>
        <taxon>Pseudomonadaceae</taxon>
        <taxon>Pseudomonas</taxon>
        <taxon>Pseudomonas syringae</taxon>
    </lineage>
</organism>
<comment type="subcellular location">
    <subcellularLocation>
        <location evidence="1">Membrane</location>
        <topology evidence="1">Multi-pass membrane protein</topology>
    </subcellularLocation>
</comment>
<name>A0A3M3WYW7_PSEAP</name>
<evidence type="ECO:0000256" key="5">
    <source>
        <dbReference type="SAM" id="Phobius"/>
    </source>
</evidence>
<evidence type="ECO:0000256" key="1">
    <source>
        <dbReference type="ARBA" id="ARBA00004141"/>
    </source>
</evidence>
<dbReference type="EMBL" id="RBPX01000238">
    <property type="protein sequence ID" value="RMO62940.1"/>
    <property type="molecule type" value="Genomic_DNA"/>
</dbReference>
<feature type="transmembrane region" description="Helical" evidence="5">
    <location>
        <begin position="274"/>
        <end position="291"/>
    </location>
</feature>
<feature type="transmembrane region" description="Helical" evidence="5">
    <location>
        <begin position="194"/>
        <end position="224"/>
    </location>
</feature>
<dbReference type="AlphaFoldDB" id="A0A3M3WYW7"/>
<feature type="transmembrane region" description="Helical" evidence="5">
    <location>
        <begin position="231"/>
        <end position="254"/>
    </location>
</feature>
<dbReference type="GO" id="GO:0016020">
    <property type="term" value="C:membrane"/>
    <property type="evidence" value="ECO:0007669"/>
    <property type="project" value="UniProtKB-SubCell"/>
</dbReference>
<feature type="transmembrane region" description="Helical" evidence="5">
    <location>
        <begin position="166"/>
        <end position="188"/>
    </location>
</feature>